<evidence type="ECO:0000313" key="1">
    <source>
        <dbReference type="EMBL" id="AUG29383.1"/>
    </source>
</evidence>
<proteinExistence type="predicted"/>
<reference evidence="1 2" key="1">
    <citation type="submission" date="2017-12" db="EMBL/GenBank/DDBJ databases">
        <title>Isolation and characterization of estrogens degradatiion strain Microbacterium hominis SJTG1.</title>
        <authorList>
            <person name="Xiong W."/>
            <person name="Yin C."/>
            <person name="Zheng D."/>
            <person name="Liang R."/>
        </authorList>
    </citation>
    <scope>NUCLEOTIDE SEQUENCE [LARGE SCALE GENOMIC DNA]</scope>
    <source>
        <strain evidence="1 2">SJTG1</strain>
    </source>
</reference>
<sequence>MSSAPDTISAQVEGDNIDYHWHGADAEQRHEEWALNDAPTYDEAVPVGTAHPSSWRPVD</sequence>
<accession>A0A2K9DXL8</accession>
<organism evidence="1 2">
    <name type="scientific">Microbacterium hominis</name>
    <dbReference type="NCBI Taxonomy" id="162426"/>
    <lineage>
        <taxon>Bacteria</taxon>
        <taxon>Bacillati</taxon>
        <taxon>Actinomycetota</taxon>
        <taxon>Actinomycetes</taxon>
        <taxon>Micrococcales</taxon>
        <taxon>Microbacteriaceae</taxon>
        <taxon>Microbacterium</taxon>
    </lineage>
</organism>
<dbReference type="Proteomes" id="UP000233276">
    <property type="component" value="Chromosome"/>
</dbReference>
<dbReference type="RefSeq" id="WP_016464765.1">
    <property type="nucleotide sequence ID" value="NZ_CP025299.1"/>
</dbReference>
<dbReference type="KEGG" id="mhos:CXR34_07875"/>
<evidence type="ECO:0000313" key="2">
    <source>
        <dbReference type="Proteomes" id="UP000233276"/>
    </source>
</evidence>
<dbReference type="AlphaFoldDB" id="A0A2K9DXL8"/>
<gene>
    <name evidence="1" type="ORF">CXR34_07875</name>
</gene>
<protein>
    <submittedName>
        <fullName evidence="1">Uncharacterized protein</fullName>
    </submittedName>
</protein>
<name>A0A2K9DXL8_9MICO</name>
<dbReference type="EMBL" id="CP025299">
    <property type="protein sequence ID" value="AUG29383.1"/>
    <property type="molecule type" value="Genomic_DNA"/>
</dbReference>